<dbReference type="OrthoDB" id="410104at2759"/>
<keyword evidence="3" id="KW-1185">Reference proteome</keyword>
<protein>
    <recommendedName>
        <fullName evidence="1">Reverse transcriptase domain-containing protein</fullName>
    </recommendedName>
</protein>
<accession>A0A0C2GBG4</accession>
<name>A0A0C2GBG4_9BILA</name>
<evidence type="ECO:0000313" key="3">
    <source>
        <dbReference type="Proteomes" id="UP000054047"/>
    </source>
</evidence>
<dbReference type="CDD" id="cd01650">
    <property type="entry name" value="RT_nLTR_like"/>
    <property type="match status" value="1"/>
</dbReference>
<feature type="domain" description="Reverse transcriptase" evidence="1">
    <location>
        <begin position="32"/>
        <end position="121"/>
    </location>
</feature>
<dbReference type="Proteomes" id="UP000054047">
    <property type="component" value="Unassembled WGS sequence"/>
</dbReference>
<dbReference type="PANTHER" id="PTHR19446">
    <property type="entry name" value="REVERSE TRANSCRIPTASES"/>
    <property type="match status" value="1"/>
</dbReference>
<dbReference type="InterPro" id="IPR000477">
    <property type="entry name" value="RT_dom"/>
</dbReference>
<proteinExistence type="predicted"/>
<evidence type="ECO:0000313" key="2">
    <source>
        <dbReference type="EMBL" id="KIH56244.1"/>
    </source>
</evidence>
<reference evidence="2 3" key="1">
    <citation type="submission" date="2013-12" db="EMBL/GenBank/DDBJ databases">
        <title>Draft genome of the parsitic nematode Ancylostoma duodenale.</title>
        <authorList>
            <person name="Mitreva M."/>
        </authorList>
    </citation>
    <scope>NUCLEOTIDE SEQUENCE [LARGE SCALE GENOMIC DNA]</scope>
    <source>
        <strain evidence="2 3">Zhejiang</strain>
    </source>
</reference>
<evidence type="ECO:0000259" key="1">
    <source>
        <dbReference type="Pfam" id="PF00078"/>
    </source>
</evidence>
<organism evidence="2 3">
    <name type="scientific">Ancylostoma duodenale</name>
    <dbReference type="NCBI Taxonomy" id="51022"/>
    <lineage>
        <taxon>Eukaryota</taxon>
        <taxon>Metazoa</taxon>
        <taxon>Ecdysozoa</taxon>
        <taxon>Nematoda</taxon>
        <taxon>Chromadorea</taxon>
        <taxon>Rhabditida</taxon>
        <taxon>Rhabditina</taxon>
        <taxon>Rhabditomorpha</taxon>
        <taxon>Strongyloidea</taxon>
        <taxon>Ancylostomatidae</taxon>
        <taxon>Ancylostomatinae</taxon>
        <taxon>Ancylostoma</taxon>
    </lineage>
</organism>
<dbReference type="AlphaFoldDB" id="A0A0C2GBG4"/>
<gene>
    <name evidence="2" type="ORF">ANCDUO_13576</name>
</gene>
<dbReference type="Pfam" id="PF00078">
    <property type="entry name" value="RVT_1"/>
    <property type="match status" value="1"/>
</dbReference>
<dbReference type="EMBL" id="KN736040">
    <property type="protein sequence ID" value="KIH56244.1"/>
    <property type="molecule type" value="Genomic_DNA"/>
</dbReference>
<sequence length="123" mass="14348">MLAEHLTRPFNDCWQQAKVPEDWKRGVIVNLPKKGDTTECSNWRGITLLSVPGKVFCMILLRSLRKAIDERLREEQAGFRSNRSCCEQVSSLRNILEQCIDYRHPLCMNFLGLQKAFDSVYRE</sequence>